<dbReference type="InterPro" id="IPR040181">
    <property type="entry name" value="PKHG5/7"/>
</dbReference>
<dbReference type="AlphaFoldDB" id="A0A226N4D3"/>
<reference evidence="2 3" key="1">
    <citation type="submission" date="2016-07" db="EMBL/GenBank/DDBJ databases">
        <title>Disparate Historic Effective Population Sizes Predicted by Modern Levels of Genome Diversity for the Scaled Quail (Callipepla squamata) and the Northern Bobwhite (Colinus virginianus): Inferences from First and Second Generation Draft Genome Assemblies for Sympatric New World Quail.</title>
        <authorList>
            <person name="Oldeschulte D.L."/>
            <person name="Halley Y.A."/>
            <person name="Bhattarai E.K."/>
            <person name="Brashear W.A."/>
            <person name="Hill J."/>
            <person name="Metz R.P."/>
            <person name="Johnson C.D."/>
            <person name="Rollins D."/>
            <person name="Peterson M.J."/>
            <person name="Bickhart D.M."/>
            <person name="Decker J.E."/>
            <person name="Seabury C.M."/>
        </authorList>
    </citation>
    <scope>NUCLEOTIDE SEQUENCE [LARGE SCALE GENOMIC DNA]</scope>
    <source>
        <strain evidence="2 3">Texas</strain>
        <tissue evidence="2">Leg muscle</tissue>
    </source>
</reference>
<evidence type="ECO:0000256" key="1">
    <source>
        <dbReference type="SAM" id="MobiDB-lite"/>
    </source>
</evidence>
<dbReference type="Proteomes" id="UP000198323">
    <property type="component" value="Unassembled WGS sequence"/>
</dbReference>
<dbReference type="GO" id="GO:0007266">
    <property type="term" value="P:Rho protein signal transduction"/>
    <property type="evidence" value="ECO:0007669"/>
    <property type="project" value="TreeGrafter"/>
</dbReference>
<keyword evidence="3" id="KW-1185">Reference proteome</keyword>
<name>A0A226N4D3_CALSU</name>
<dbReference type="PANTHER" id="PTHR13217:SF11">
    <property type="entry name" value="PLECKSTRIN HOMOLOGY DOMAIN-CONTAINING FAMILY G MEMBER 5"/>
    <property type="match status" value="1"/>
</dbReference>
<protein>
    <submittedName>
        <fullName evidence="2">Uncharacterized protein</fullName>
    </submittedName>
</protein>
<feature type="region of interest" description="Disordered" evidence="1">
    <location>
        <begin position="182"/>
        <end position="215"/>
    </location>
</feature>
<dbReference type="OrthoDB" id="5585231at2759"/>
<comment type="caution">
    <text evidence="2">The sequence shown here is derived from an EMBL/GenBank/DDBJ whole genome shotgun (WGS) entry which is preliminary data.</text>
</comment>
<organism evidence="2 3">
    <name type="scientific">Callipepla squamata</name>
    <name type="common">Scaled quail</name>
    <dbReference type="NCBI Taxonomy" id="9009"/>
    <lineage>
        <taxon>Eukaryota</taxon>
        <taxon>Metazoa</taxon>
        <taxon>Chordata</taxon>
        <taxon>Craniata</taxon>
        <taxon>Vertebrata</taxon>
        <taxon>Euteleostomi</taxon>
        <taxon>Archelosauria</taxon>
        <taxon>Archosauria</taxon>
        <taxon>Dinosauria</taxon>
        <taxon>Saurischia</taxon>
        <taxon>Theropoda</taxon>
        <taxon>Coelurosauria</taxon>
        <taxon>Aves</taxon>
        <taxon>Neognathae</taxon>
        <taxon>Galloanserae</taxon>
        <taxon>Galliformes</taxon>
        <taxon>Odontophoridae</taxon>
        <taxon>Callipepla</taxon>
    </lineage>
</organism>
<proteinExistence type="predicted"/>
<dbReference type="Pfam" id="PF15720">
    <property type="entry name" value="DUF4675"/>
    <property type="match status" value="1"/>
</dbReference>
<evidence type="ECO:0000313" key="3">
    <source>
        <dbReference type="Proteomes" id="UP000198323"/>
    </source>
</evidence>
<dbReference type="PANTHER" id="PTHR13217">
    <property type="entry name" value="PLECKSTRIN HOMOLOGY DOMAIN-CONTAINING FAMILY G MEMBER 7"/>
    <property type="match status" value="1"/>
</dbReference>
<dbReference type="STRING" id="9009.A0A226N4D3"/>
<sequence length="300" mass="33605">MLSINMQQPSSDHSPDLVKETCISVELLNTEIELHKGNAALSESNSAEDSFSPCETQSVSVYTDTTTPPCDCFRGQGYTESSLLKVPTEEYTGSHHAAFQFDRHAPARISTSPTLRRFRMVSASQTLAFQDSSDTAQMKNQTEYMGSLHHICKTPPRCTKSSSLSLPSCVYKKLLSSKAKTETTLADPESVNPGLKLPSQEDTLSNGTPKKMLQNSWRANSATLPRRFLCYSSVSQEDFQSKSWHEFIKAQQTEQKDANGRLQVKKEEAVWELFTSECTYLLDHLLVLKMVLQFTILKND</sequence>
<feature type="compositionally biased region" description="Polar residues" evidence="1">
    <location>
        <begin position="200"/>
        <end position="215"/>
    </location>
</feature>
<dbReference type="EMBL" id="MCFN01000219">
    <property type="protein sequence ID" value="OXB62352.1"/>
    <property type="molecule type" value="Genomic_DNA"/>
</dbReference>
<evidence type="ECO:0000313" key="2">
    <source>
        <dbReference type="EMBL" id="OXB62352.1"/>
    </source>
</evidence>
<accession>A0A226N4D3</accession>
<gene>
    <name evidence="2" type="ORF">ASZ78_014803</name>
</gene>